<sequence length="189" mass="22095">MEFYDVLSLEEKQVHEVRAIASQYIRIQLQEYKDKGFDIPYLTANQRHRVVRSKNRIVFGRNPATLKREQKIVISLHSQVRVFEREGSKELKTILNIIQRIIDADKVSKAQFKGYSSLTYTLTKDGDPTSYKLPIRFKWVKGKRQILSVTVSFRDAPPSKMTTKIANSEELESRMAAYRKKLVDRSQKK</sequence>
<dbReference type="EMBL" id="VCIA01000001">
    <property type="protein sequence ID" value="TMN21730.1"/>
    <property type="molecule type" value="Genomic_DNA"/>
</dbReference>
<reference evidence="1 2" key="1">
    <citation type="submission" date="2019-05" db="EMBL/GenBank/DDBJ databases">
        <title>Genomic analysis of Lentibacillus sp. NKC220-2.</title>
        <authorList>
            <person name="Oh Y.J."/>
        </authorList>
    </citation>
    <scope>NUCLEOTIDE SEQUENCE [LARGE SCALE GENOMIC DNA]</scope>
    <source>
        <strain evidence="1 2">NKC220-2</strain>
    </source>
</reference>
<evidence type="ECO:0000313" key="1">
    <source>
        <dbReference type="EMBL" id="TMN21730.1"/>
    </source>
</evidence>
<dbReference type="RefSeq" id="WP_138602427.1">
    <property type="nucleotide sequence ID" value="NZ_VCIA01000001.1"/>
</dbReference>
<dbReference type="AlphaFoldDB" id="A0A5S3QIH4"/>
<name>A0A5S3QIH4_9BACI</name>
<organism evidence="1 2">
    <name type="scientific">Lentibacillus cibarius</name>
    <dbReference type="NCBI Taxonomy" id="2583219"/>
    <lineage>
        <taxon>Bacteria</taxon>
        <taxon>Bacillati</taxon>
        <taxon>Bacillota</taxon>
        <taxon>Bacilli</taxon>
        <taxon>Bacillales</taxon>
        <taxon>Bacillaceae</taxon>
        <taxon>Lentibacillus</taxon>
    </lineage>
</organism>
<comment type="caution">
    <text evidence="1">The sequence shown here is derived from an EMBL/GenBank/DDBJ whole genome shotgun (WGS) entry which is preliminary data.</text>
</comment>
<dbReference type="OrthoDB" id="9996218at2"/>
<accession>A0A5S3QIH4</accession>
<gene>
    <name evidence="1" type="ORF">FFL34_06075</name>
</gene>
<dbReference type="Proteomes" id="UP000306980">
    <property type="component" value="Unassembled WGS sequence"/>
</dbReference>
<evidence type="ECO:0000313" key="2">
    <source>
        <dbReference type="Proteomes" id="UP000306980"/>
    </source>
</evidence>
<protein>
    <submittedName>
        <fullName evidence="1">Uncharacterized protein</fullName>
    </submittedName>
</protein>
<proteinExistence type="predicted"/>